<keyword evidence="1" id="KW-0732">Signal</keyword>
<accession>A0A931DDL1</accession>
<organism evidence="3 4">
    <name type="scientific">Zhihengliuella flava</name>
    <dbReference type="NCBI Taxonomy" id="1285193"/>
    <lineage>
        <taxon>Bacteria</taxon>
        <taxon>Bacillati</taxon>
        <taxon>Actinomycetota</taxon>
        <taxon>Actinomycetes</taxon>
        <taxon>Micrococcales</taxon>
        <taxon>Micrococcaceae</taxon>
        <taxon>Zhihengliuella</taxon>
    </lineage>
</organism>
<dbReference type="SUPFAM" id="SSF56219">
    <property type="entry name" value="DNase I-like"/>
    <property type="match status" value="1"/>
</dbReference>
<comment type="caution">
    <text evidence="3">The sequence shown here is derived from an EMBL/GenBank/DDBJ whole genome shotgun (WGS) entry which is preliminary data.</text>
</comment>
<proteinExistence type="predicted"/>
<evidence type="ECO:0000259" key="2">
    <source>
        <dbReference type="Pfam" id="PF03372"/>
    </source>
</evidence>
<dbReference type="RefSeq" id="WP_196836111.1">
    <property type="nucleotide sequence ID" value="NZ_JADOTZ010000001.1"/>
</dbReference>
<keyword evidence="3" id="KW-0378">Hydrolase</keyword>
<dbReference type="GO" id="GO:0004519">
    <property type="term" value="F:endonuclease activity"/>
    <property type="evidence" value="ECO:0007669"/>
    <property type="project" value="UniProtKB-KW"/>
</dbReference>
<evidence type="ECO:0000313" key="4">
    <source>
        <dbReference type="Proteomes" id="UP000625033"/>
    </source>
</evidence>
<dbReference type="InterPro" id="IPR036691">
    <property type="entry name" value="Endo/exonu/phosph_ase_sf"/>
</dbReference>
<reference evidence="3" key="1">
    <citation type="submission" date="2020-11" db="EMBL/GenBank/DDBJ databases">
        <title>Sequencing the genomes of 1000 actinobacteria strains.</title>
        <authorList>
            <person name="Klenk H.-P."/>
        </authorList>
    </citation>
    <scope>NUCLEOTIDE SEQUENCE</scope>
    <source>
        <strain evidence="3">DSM 26152</strain>
    </source>
</reference>
<dbReference type="GO" id="GO:0016787">
    <property type="term" value="F:hydrolase activity"/>
    <property type="evidence" value="ECO:0007669"/>
    <property type="project" value="UniProtKB-KW"/>
</dbReference>
<dbReference type="AlphaFoldDB" id="A0A931DDL1"/>
<dbReference type="Proteomes" id="UP000625033">
    <property type="component" value="Unassembled WGS sequence"/>
</dbReference>
<dbReference type="EMBL" id="JADOTZ010000001">
    <property type="protein sequence ID" value="MBG6084863.1"/>
    <property type="molecule type" value="Genomic_DNA"/>
</dbReference>
<sequence length="436" mass="46694">MHSLKRALAAVMTSAALAAASVMPAHAAAPASAPASHGTAVLANHDLGTLQTASVTSRAVQTEEPMRIATYNASLFREAPGALIADLSSRNNSQAQAVAEIIQRSAPDVLLVNEFDYDAEQEAATLFRDNYLTVSQNGQKALEYPYIYTAPSNTGVPTGADLNGDGTIGGPDDAFGYGAFEGQYGMVLYSKYPIDVDSVRTFQNFRWADMPGNVMPRDYYGELTSNVLRLSSKSHWDVPIRIGDRTVHVLAAHPTPPSFDGEEQRNARRNHDEIRFLADYVAGGETASYIYDDAGAAGGLADGEDFVIVGDMNADPQRGDSYDSAIMQLLDSEQITDPQPRARGAIMSNQDVFNSLLGRATNNSSGDNSNALRTADFGGSTGSLRVDYVLPSTSMDVTNSGVFWPAPNQPGAELIQMNPVRSSDHRLVWADVSTGE</sequence>
<protein>
    <submittedName>
        <fullName evidence="3">Endonuclease/exonuclease/phosphatase family metal-dependent hydrolase</fullName>
    </submittedName>
</protein>
<name>A0A931DDL1_9MICC</name>
<dbReference type="Gene3D" id="3.60.10.10">
    <property type="entry name" value="Endonuclease/exonuclease/phosphatase"/>
    <property type="match status" value="1"/>
</dbReference>
<dbReference type="Pfam" id="PF03372">
    <property type="entry name" value="Exo_endo_phos"/>
    <property type="match status" value="1"/>
</dbReference>
<evidence type="ECO:0000256" key="1">
    <source>
        <dbReference type="SAM" id="SignalP"/>
    </source>
</evidence>
<dbReference type="InterPro" id="IPR005135">
    <property type="entry name" value="Endo/exonuclease/phosphatase"/>
</dbReference>
<evidence type="ECO:0000313" key="3">
    <source>
        <dbReference type="EMBL" id="MBG6084863.1"/>
    </source>
</evidence>
<feature type="signal peptide" evidence="1">
    <location>
        <begin position="1"/>
        <end position="27"/>
    </location>
</feature>
<feature type="domain" description="Endonuclease/exonuclease/phosphatase" evidence="2">
    <location>
        <begin position="70"/>
        <end position="425"/>
    </location>
</feature>
<keyword evidence="3" id="KW-0255">Endonuclease</keyword>
<keyword evidence="3" id="KW-0540">Nuclease</keyword>
<keyword evidence="4" id="KW-1185">Reference proteome</keyword>
<feature type="chain" id="PRO_5037250359" evidence="1">
    <location>
        <begin position="28"/>
        <end position="436"/>
    </location>
</feature>
<gene>
    <name evidence="3" type="ORF">IW252_001630</name>
</gene>